<sequence>MTTVGAGVKSLSKGGSWGGCIKESFIGIENKQAVGEEATVSKRKGDDGC</sequence>
<dbReference type="EMBL" id="BARS01032721">
    <property type="protein sequence ID" value="GAG17740.1"/>
    <property type="molecule type" value="Genomic_DNA"/>
</dbReference>
<accession>X0VHH8</accession>
<evidence type="ECO:0000313" key="1">
    <source>
        <dbReference type="EMBL" id="GAG17740.1"/>
    </source>
</evidence>
<gene>
    <name evidence="1" type="ORF">S01H1_50766</name>
</gene>
<name>X0VHH8_9ZZZZ</name>
<proteinExistence type="predicted"/>
<comment type="caution">
    <text evidence="1">The sequence shown here is derived from an EMBL/GenBank/DDBJ whole genome shotgun (WGS) entry which is preliminary data.</text>
</comment>
<dbReference type="AlphaFoldDB" id="X0VHH8"/>
<organism evidence="1">
    <name type="scientific">marine sediment metagenome</name>
    <dbReference type="NCBI Taxonomy" id="412755"/>
    <lineage>
        <taxon>unclassified sequences</taxon>
        <taxon>metagenomes</taxon>
        <taxon>ecological metagenomes</taxon>
    </lineage>
</organism>
<reference evidence="1" key="1">
    <citation type="journal article" date="2014" name="Front. Microbiol.">
        <title>High frequency of phylogenetically diverse reductive dehalogenase-homologous genes in deep subseafloor sedimentary metagenomes.</title>
        <authorList>
            <person name="Kawai M."/>
            <person name="Futagami T."/>
            <person name="Toyoda A."/>
            <person name="Takaki Y."/>
            <person name="Nishi S."/>
            <person name="Hori S."/>
            <person name="Arai W."/>
            <person name="Tsubouchi T."/>
            <person name="Morono Y."/>
            <person name="Uchiyama I."/>
            <person name="Ito T."/>
            <person name="Fujiyama A."/>
            <person name="Inagaki F."/>
            <person name="Takami H."/>
        </authorList>
    </citation>
    <scope>NUCLEOTIDE SEQUENCE</scope>
    <source>
        <strain evidence="1">Expedition CK06-06</strain>
    </source>
</reference>
<protein>
    <submittedName>
        <fullName evidence="1">Uncharacterized protein</fullName>
    </submittedName>
</protein>